<reference evidence="2" key="1">
    <citation type="submission" date="2020-08" db="EMBL/GenBank/DDBJ databases">
        <title>Multicomponent nature underlies the extraordinary mechanical properties of spider dragline silk.</title>
        <authorList>
            <person name="Kono N."/>
            <person name="Nakamura H."/>
            <person name="Mori M."/>
            <person name="Yoshida Y."/>
            <person name="Ohtoshi R."/>
            <person name="Malay A.D."/>
            <person name="Moran D.A.P."/>
            <person name="Tomita M."/>
            <person name="Numata K."/>
            <person name="Arakawa K."/>
        </authorList>
    </citation>
    <scope>NUCLEOTIDE SEQUENCE</scope>
</reference>
<evidence type="ECO:0000256" key="1">
    <source>
        <dbReference type="SAM" id="MobiDB-lite"/>
    </source>
</evidence>
<evidence type="ECO:0000313" key="3">
    <source>
        <dbReference type="Proteomes" id="UP000886998"/>
    </source>
</evidence>
<name>A0A8X6XJQ4_9ARAC</name>
<dbReference type="Proteomes" id="UP000886998">
    <property type="component" value="Unassembled WGS sequence"/>
</dbReference>
<comment type="caution">
    <text evidence="2">The sequence shown here is derived from an EMBL/GenBank/DDBJ whole genome shotgun (WGS) entry which is preliminary data.</text>
</comment>
<feature type="region of interest" description="Disordered" evidence="1">
    <location>
        <begin position="70"/>
        <end position="96"/>
    </location>
</feature>
<dbReference type="AlphaFoldDB" id="A0A8X6XJQ4"/>
<keyword evidence="3" id="KW-1185">Reference proteome</keyword>
<gene>
    <name evidence="2" type="ORF">TNIN_489331</name>
</gene>
<dbReference type="EMBL" id="BMAV01008974">
    <property type="protein sequence ID" value="GFY52946.1"/>
    <property type="molecule type" value="Genomic_DNA"/>
</dbReference>
<protein>
    <submittedName>
        <fullName evidence="2">Uncharacterized protein</fullName>
    </submittedName>
</protein>
<accession>A0A8X6XJQ4</accession>
<feature type="compositionally biased region" description="Basic residues" evidence="1">
    <location>
        <begin position="30"/>
        <end position="41"/>
    </location>
</feature>
<evidence type="ECO:0000313" key="2">
    <source>
        <dbReference type="EMBL" id="GFY52946.1"/>
    </source>
</evidence>
<organism evidence="2 3">
    <name type="scientific">Trichonephila inaurata madagascariensis</name>
    <dbReference type="NCBI Taxonomy" id="2747483"/>
    <lineage>
        <taxon>Eukaryota</taxon>
        <taxon>Metazoa</taxon>
        <taxon>Ecdysozoa</taxon>
        <taxon>Arthropoda</taxon>
        <taxon>Chelicerata</taxon>
        <taxon>Arachnida</taxon>
        <taxon>Araneae</taxon>
        <taxon>Araneomorphae</taxon>
        <taxon>Entelegynae</taxon>
        <taxon>Araneoidea</taxon>
        <taxon>Nephilidae</taxon>
        <taxon>Trichonephila</taxon>
        <taxon>Trichonephila inaurata</taxon>
    </lineage>
</organism>
<feature type="region of interest" description="Disordered" evidence="1">
    <location>
        <begin position="1"/>
        <end position="51"/>
    </location>
</feature>
<proteinExistence type="predicted"/>
<sequence>MNRRLKKRWKEVIGYKRPINTSRSGGPERKRSKVQVKRGVKRSLPTSTNGFNNYRKKVWREEAGMPERDTGRYNFRAQVESRPSSEQIPDQGGPVRNVKCVKKSRRLYWSPKFLMMKKYIQNISFGLCTSGFFMACC</sequence>